<evidence type="ECO:0000256" key="1">
    <source>
        <dbReference type="SAM" id="MobiDB-lite"/>
    </source>
</evidence>
<protein>
    <submittedName>
        <fullName evidence="2">Uncharacterized protein</fullName>
    </submittedName>
</protein>
<name>X1MAI2_9ZZZZ</name>
<organism evidence="2">
    <name type="scientific">marine sediment metagenome</name>
    <dbReference type="NCBI Taxonomy" id="412755"/>
    <lineage>
        <taxon>unclassified sequences</taxon>
        <taxon>metagenomes</taxon>
        <taxon>ecological metagenomes</taxon>
    </lineage>
</organism>
<gene>
    <name evidence="2" type="ORF">S06H3_11306</name>
</gene>
<reference evidence="2" key="1">
    <citation type="journal article" date="2014" name="Front. Microbiol.">
        <title>High frequency of phylogenetically diverse reductive dehalogenase-homologous genes in deep subseafloor sedimentary metagenomes.</title>
        <authorList>
            <person name="Kawai M."/>
            <person name="Futagami T."/>
            <person name="Toyoda A."/>
            <person name="Takaki Y."/>
            <person name="Nishi S."/>
            <person name="Hori S."/>
            <person name="Arai W."/>
            <person name="Tsubouchi T."/>
            <person name="Morono Y."/>
            <person name="Uchiyama I."/>
            <person name="Ito T."/>
            <person name="Fujiyama A."/>
            <person name="Inagaki F."/>
            <person name="Takami H."/>
        </authorList>
    </citation>
    <scope>NUCLEOTIDE SEQUENCE</scope>
    <source>
        <strain evidence="2">Expedition CK06-06</strain>
    </source>
</reference>
<sequence>MDMRIAVFMGFPAPDKLELTIFGSNSSTPFIEFLAYPGPCGPQGILSGEGQGDEEGSRQRFSDTP</sequence>
<accession>X1MAI2</accession>
<proteinExistence type="predicted"/>
<dbReference type="AlphaFoldDB" id="X1MAI2"/>
<comment type="caution">
    <text evidence="2">The sequence shown here is derived from an EMBL/GenBank/DDBJ whole genome shotgun (WGS) entry which is preliminary data.</text>
</comment>
<feature type="region of interest" description="Disordered" evidence="1">
    <location>
        <begin position="41"/>
        <end position="65"/>
    </location>
</feature>
<evidence type="ECO:0000313" key="2">
    <source>
        <dbReference type="EMBL" id="GAI15086.1"/>
    </source>
</evidence>
<dbReference type="EMBL" id="BARV01005442">
    <property type="protein sequence ID" value="GAI15086.1"/>
    <property type="molecule type" value="Genomic_DNA"/>
</dbReference>
<feature type="compositionally biased region" description="Basic and acidic residues" evidence="1">
    <location>
        <begin position="55"/>
        <end position="65"/>
    </location>
</feature>